<dbReference type="RefSeq" id="WP_205105703.1">
    <property type="nucleotide sequence ID" value="NZ_JACJJG010000098.1"/>
</dbReference>
<keyword evidence="6" id="KW-1185">Reference proteome</keyword>
<comment type="caution">
    <text evidence="5">The sequence shown here is derived from an EMBL/GenBank/DDBJ whole genome shotgun (WGS) entry which is preliminary data.</text>
</comment>
<dbReference type="GO" id="GO:0043565">
    <property type="term" value="F:sequence-specific DNA binding"/>
    <property type="evidence" value="ECO:0007669"/>
    <property type="project" value="InterPro"/>
</dbReference>
<dbReference type="GO" id="GO:0003700">
    <property type="term" value="F:DNA-binding transcription factor activity"/>
    <property type="evidence" value="ECO:0007669"/>
    <property type="project" value="InterPro"/>
</dbReference>
<dbReference type="EMBL" id="JACJJG010000098">
    <property type="protein sequence ID" value="MBM6674580.1"/>
    <property type="molecule type" value="Genomic_DNA"/>
</dbReference>
<evidence type="ECO:0000256" key="2">
    <source>
        <dbReference type="ARBA" id="ARBA00023125"/>
    </source>
</evidence>
<proteinExistence type="predicted"/>
<keyword evidence="3" id="KW-0804">Transcription</keyword>
<dbReference type="InterPro" id="IPR020449">
    <property type="entry name" value="Tscrpt_reg_AraC-type_HTH"/>
</dbReference>
<dbReference type="PANTHER" id="PTHR43280">
    <property type="entry name" value="ARAC-FAMILY TRANSCRIPTIONAL REGULATOR"/>
    <property type="match status" value="1"/>
</dbReference>
<dbReference type="PANTHER" id="PTHR43280:SF32">
    <property type="entry name" value="TRANSCRIPTIONAL REGULATORY PROTEIN"/>
    <property type="match status" value="1"/>
</dbReference>
<accession>A0A938WWA0</accession>
<evidence type="ECO:0000313" key="5">
    <source>
        <dbReference type="EMBL" id="MBM6674580.1"/>
    </source>
</evidence>
<dbReference type="SMART" id="SM00342">
    <property type="entry name" value="HTH_ARAC"/>
    <property type="match status" value="1"/>
</dbReference>
<protein>
    <submittedName>
        <fullName evidence="5">AraC family transcriptional regulator</fullName>
    </submittedName>
</protein>
<evidence type="ECO:0000259" key="4">
    <source>
        <dbReference type="PROSITE" id="PS01124"/>
    </source>
</evidence>
<dbReference type="PROSITE" id="PS01124">
    <property type="entry name" value="HTH_ARAC_FAMILY_2"/>
    <property type="match status" value="1"/>
</dbReference>
<name>A0A938WWA0_9BACT</name>
<dbReference type="InterPro" id="IPR009057">
    <property type="entry name" value="Homeodomain-like_sf"/>
</dbReference>
<keyword evidence="2" id="KW-0238">DNA-binding</keyword>
<feature type="domain" description="HTH araC/xylS-type" evidence="4">
    <location>
        <begin position="169"/>
        <end position="271"/>
    </location>
</feature>
<dbReference type="Gene3D" id="1.10.10.60">
    <property type="entry name" value="Homeodomain-like"/>
    <property type="match status" value="1"/>
</dbReference>
<evidence type="ECO:0000256" key="3">
    <source>
        <dbReference type="ARBA" id="ARBA00023163"/>
    </source>
</evidence>
<dbReference type="SUPFAM" id="SSF46689">
    <property type="entry name" value="Homeodomain-like"/>
    <property type="match status" value="1"/>
</dbReference>
<reference evidence="5" key="1">
    <citation type="submission" date="2020-08" db="EMBL/GenBank/DDBJ databases">
        <authorList>
            <person name="Cejkova D."/>
            <person name="Kubasova T."/>
            <person name="Jahodarova E."/>
            <person name="Rychlik I."/>
        </authorList>
    </citation>
    <scope>NUCLEOTIDE SEQUENCE</scope>
    <source>
        <strain evidence="5">An824</strain>
    </source>
</reference>
<keyword evidence="1" id="KW-0805">Transcription regulation</keyword>
<gene>
    <name evidence="5" type="ORF">H6A34_11930</name>
</gene>
<organism evidence="5 6">
    <name type="scientific">Marseilla massiliensis</name>
    <dbReference type="NCBI Taxonomy" id="1841864"/>
    <lineage>
        <taxon>Bacteria</taxon>
        <taxon>Pseudomonadati</taxon>
        <taxon>Bacteroidota</taxon>
        <taxon>Bacteroidia</taxon>
        <taxon>Bacteroidales</taxon>
        <taxon>Prevotellaceae</taxon>
        <taxon>Marseilla</taxon>
    </lineage>
</organism>
<dbReference type="Pfam" id="PF12833">
    <property type="entry name" value="HTH_18"/>
    <property type="match status" value="1"/>
</dbReference>
<evidence type="ECO:0000256" key="1">
    <source>
        <dbReference type="ARBA" id="ARBA00023015"/>
    </source>
</evidence>
<dbReference type="Proteomes" id="UP000706891">
    <property type="component" value="Unassembled WGS sequence"/>
</dbReference>
<dbReference type="InterPro" id="IPR018060">
    <property type="entry name" value="HTH_AraC"/>
</dbReference>
<reference evidence="5" key="2">
    <citation type="journal article" date="2021" name="Sci. Rep.">
        <title>The distribution of antibiotic resistance genes in chicken gut microbiota commensals.</title>
        <authorList>
            <person name="Juricova H."/>
            <person name="Matiasovicova J."/>
            <person name="Kubasova T."/>
            <person name="Cejkova D."/>
            <person name="Rychlik I."/>
        </authorList>
    </citation>
    <scope>NUCLEOTIDE SEQUENCE</scope>
    <source>
        <strain evidence="5">An824</strain>
    </source>
</reference>
<dbReference type="PRINTS" id="PR00032">
    <property type="entry name" value="HTHARAC"/>
</dbReference>
<evidence type="ECO:0000313" key="6">
    <source>
        <dbReference type="Proteomes" id="UP000706891"/>
    </source>
</evidence>
<dbReference type="AlphaFoldDB" id="A0A938WWA0"/>
<sequence length="275" mass="31084">MDKNGYTDIRFFDTLGDCDLSLMAGNVLHVLCIGGSMGFVFQEVRFNVAPGDYVILPNASLASCFAESADFTAVIMSLSESLVASMALRSDYGVIGHLSLLQNPVMKLSEHDFEVCLEGMKYLRCRMADENHLFRGEMIEHLLMAHVLDLYDIHARGNALPSVSKRTADLLLRFVGMLYDGEYLTGRDLNHYASRLCVTPHYLSEVCRKVSGRPATYWIDRFTVSAIVRMLWRRELSLTDISERFGFSSLSYFSRYVQKHTGLSPSQYRNNVAAR</sequence>